<reference evidence="1" key="1">
    <citation type="submission" date="2020-04" db="EMBL/GenBank/DDBJ databases">
        <title>Hybrid Assembly of Korean Phytophthora infestans isolates.</title>
        <authorList>
            <person name="Prokchorchik M."/>
            <person name="Lee Y."/>
            <person name="Seo J."/>
            <person name="Cho J.-H."/>
            <person name="Park Y.-E."/>
            <person name="Jang D.-C."/>
            <person name="Im J.-S."/>
            <person name="Choi J.-G."/>
            <person name="Park H.-J."/>
            <person name="Lee G.-B."/>
            <person name="Lee Y.-G."/>
            <person name="Hong S.-Y."/>
            <person name="Cho K."/>
            <person name="Sohn K.H."/>
        </authorList>
    </citation>
    <scope>NUCLEOTIDE SEQUENCE</scope>
    <source>
        <strain evidence="1">KR_1_A1</strain>
    </source>
</reference>
<evidence type="ECO:0000313" key="1">
    <source>
        <dbReference type="EMBL" id="KAF4034601.1"/>
    </source>
</evidence>
<evidence type="ECO:0000313" key="2">
    <source>
        <dbReference type="Proteomes" id="UP000602510"/>
    </source>
</evidence>
<protein>
    <submittedName>
        <fullName evidence="1">Uncharacterized protein</fullName>
    </submittedName>
</protein>
<dbReference type="AlphaFoldDB" id="A0A833T6K0"/>
<gene>
    <name evidence="1" type="ORF">GN244_ATG13415</name>
</gene>
<dbReference type="Proteomes" id="UP000602510">
    <property type="component" value="Unassembled WGS sequence"/>
</dbReference>
<keyword evidence="2" id="KW-1185">Reference proteome</keyword>
<comment type="caution">
    <text evidence="1">The sequence shown here is derived from an EMBL/GenBank/DDBJ whole genome shotgun (WGS) entry which is preliminary data.</text>
</comment>
<dbReference type="EMBL" id="WSZM01000357">
    <property type="protein sequence ID" value="KAF4034601.1"/>
    <property type="molecule type" value="Genomic_DNA"/>
</dbReference>
<organism evidence="1 2">
    <name type="scientific">Phytophthora infestans</name>
    <name type="common">Potato late blight agent</name>
    <name type="synonym">Botrytis infestans</name>
    <dbReference type="NCBI Taxonomy" id="4787"/>
    <lineage>
        <taxon>Eukaryota</taxon>
        <taxon>Sar</taxon>
        <taxon>Stramenopiles</taxon>
        <taxon>Oomycota</taxon>
        <taxon>Peronosporomycetes</taxon>
        <taxon>Peronosporales</taxon>
        <taxon>Peronosporaceae</taxon>
        <taxon>Phytophthora</taxon>
    </lineage>
</organism>
<sequence length="112" mass="12557">MRRQRSRQSPKLRSLEAWRAEVQSGPFRRIRVCPGACNGAAATDATPEPTMAEMTKLKTAATSIAEALVSVEKCAAFEIVAGQLRQARRPIPRWPSRRNPGMTDVVRKWRLL</sequence>
<proteinExistence type="predicted"/>
<accession>A0A833T6K0</accession>
<name>A0A833T6K0_PHYIN</name>